<dbReference type="EMBL" id="MHKV01000011">
    <property type="protein sequence ID" value="OGY97422.1"/>
    <property type="molecule type" value="Genomic_DNA"/>
</dbReference>
<feature type="chain" id="PRO_5009582237" evidence="1">
    <location>
        <begin position="21"/>
        <end position="138"/>
    </location>
</feature>
<gene>
    <name evidence="2" type="ORF">A2128_00095</name>
</gene>
<comment type="caution">
    <text evidence="2">The sequence shown here is derived from an EMBL/GenBank/DDBJ whole genome shotgun (WGS) entry which is preliminary data.</text>
</comment>
<keyword evidence="1" id="KW-0732">Signal</keyword>
<evidence type="ECO:0000256" key="1">
    <source>
        <dbReference type="SAM" id="SignalP"/>
    </source>
</evidence>
<accession>A0A1G2C7N6</accession>
<feature type="signal peptide" evidence="1">
    <location>
        <begin position="1"/>
        <end position="20"/>
    </location>
</feature>
<reference evidence="2 3" key="1">
    <citation type="journal article" date="2016" name="Nat. Commun.">
        <title>Thousands of microbial genomes shed light on interconnected biogeochemical processes in an aquifer system.</title>
        <authorList>
            <person name="Anantharaman K."/>
            <person name="Brown C.T."/>
            <person name="Hug L.A."/>
            <person name="Sharon I."/>
            <person name="Castelle C.J."/>
            <person name="Probst A.J."/>
            <person name="Thomas B.C."/>
            <person name="Singh A."/>
            <person name="Wilkins M.J."/>
            <person name="Karaoz U."/>
            <person name="Brodie E.L."/>
            <person name="Williams K.H."/>
            <person name="Hubbard S.S."/>
            <person name="Banfield J.F."/>
        </authorList>
    </citation>
    <scope>NUCLEOTIDE SEQUENCE [LARGE SCALE GENOMIC DNA]</scope>
</reference>
<name>A0A1G2C7N6_9BACT</name>
<proteinExistence type="predicted"/>
<sequence>MKTFVAAVFMLLSVPVSAYAEHGPTLRAHYDTLSPGDRFTALPAALLAFELVKREELRDITHYTYAHVLSHAFAPQSKENKFSVEFLEIAVRNGAVLRMYYEFCKDASPGPDGLFLHSEEWGFCDVSESKMGDFRPAQ</sequence>
<evidence type="ECO:0000313" key="2">
    <source>
        <dbReference type="EMBL" id="OGY97422.1"/>
    </source>
</evidence>
<evidence type="ECO:0000313" key="3">
    <source>
        <dbReference type="Proteomes" id="UP000176349"/>
    </source>
</evidence>
<dbReference type="AlphaFoldDB" id="A0A1G2C7N6"/>
<organism evidence="2 3">
    <name type="scientific">Candidatus Liptonbacteria bacterium GWC1_60_9</name>
    <dbReference type="NCBI Taxonomy" id="1798645"/>
    <lineage>
        <taxon>Bacteria</taxon>
        <taxon>Candidatus Liptoniibacteriota</taxon>
    </lineage>
</organism>
<dbReference type="Proteomes" id="UP000176349">
    <property type="component" value="Unassembled WGS sequence"/>
</dbReference>
<protein>
    <submittedName>
        <fullName evidence="2">Uncharacterized protein</fullName>
    </submittedName>
</protein>